<comment type="subcellular location">
    <subcellularLocation>
        <location evidence="1">Nucleus</location>
    </subcellularLocation>
</comment>
<evidence type="ECO:0000256" key="2">
    <source>
        <dbReference type="ARBA" id="ARBA00010205"/>
    </source>
</evidence>
<dbReference type="PANTHER" id="PTHR12415">
    <property type="entry name" value="TYROSYL-DNA PHOSPHODIESTERASE 1"/>
    <property type="match status" value="1"/>
</dbReference>
<evidence type="ECO:0000256" key="1">
    <source>
        <dbReference type="ARBA" id="ARBA00004123"/>
    </source>
</evidence>
<keyword evidence="7" id="KW-0234">DNA repair</keyword>
<keyword evidence="8" id="KW-0539">Nucleus</keyword>
<dbReference type="GO" id="GO:0017005">
    <property type="term" value="F:3'-tyrosyl-DNA phosphodiesterase activity"/>
    <property type="evidence" value="ECO:0007669"/>
    <property type="project" value="TreeGrafter"/>
</dbReference>
<feature type="region of interest" description="Disordered" evidence="12">
    <location>
        <begin position="1"/>
        <end position="23"/>
    </location>
</feature>
<evidence type="ECO:0000256" key="9">
    <source>
        <dbReference type="PIRSR" id="PIRSR610347-1"/>
    </source>
</evidence>
<evidence type="ECO:0000256" key="3">
    <source>
        <dbReference type="ARBA" id="ARBA00022722"/>
    </source>
</evidence>
<evidence type="ECO:0000256" key="12">
    <source>
        <dbReference type="SAM" id="MobiDB-lite"/>
    </source>
</evidence>
<dbReference type="EMBL" id="CDMY01000508">
    <property type="protein sequence ID" value="CEM18762.1"/>
    <property type="molecule type" value="Genomic_DNA"/>
</dbReference>
<dbReference type="STRING" id="1169540.A0A0G4FUY1"/>
<keyword evidence="5" id="KW-0378">Hydrolase</keyword>
<keyword evidence="14" id="KW-1185">Reference proteome</keyword>
<keyword evidence="3" id="KW-0540">Nuclease</keyword>
<keyword evidence="6" id="KW-0269">Exonuclease</keyword>
<evidence type="ECO:0000256" key="10">
    <source>
        <dbReference type="PIRSR" id="PIRSR610347-2"/>
    </source>
</evidence>
<gene>
    <name evidence="13" type="ORF">Vbra_409</name>
</gene>
<dbReference type="GO" id="GO:0003690">
    <property type="term" value="F:double-stranded DNA binding"/>
    <property type="evidence" value="ECO:0007669"/>
    <property type="project" value="TreeGrafter"/>
</dbReference>
<dbReference type="GO" id="GO:0005634">
    <property type="term" value="C:nucleus"/>
    <property type="evidence" value="ECO:0007669"/>
    <property type="project" value="UniProtKB-SubCell"/>
</dbReference>
<dbReference type="InParanoid" id="A0A0G4FUY1"/>
<dbReference type="Pfam" id="PF06087">
    <property type="entry name" value="Tyr-DNA_phospho"/>
    <property type="match status" value="1"/>
</dbReference>
<accession>A0A0G4FUY1</accession>
<evidence type="ECO:0000313" key="14">
    <source>
        <dbReference type="Proteomes" id="UP000041254"/>
    </source>
</evidence>
<dbReference type="GO" id="GO:0006281">
    <property type="term" value="P:DNA repair"/>
    <property type="evidence" value="ECO:0007669"/>
    <property type="project" value="UniProtKB-KW"/>
</dbReference>
<dbReference type="PANTHER" id="PTHR12415:SF0">
    <property type="entry name" value="TYROSYL-DNA PHOSPHODIESTERASE 1"/>
    <property type="match status" value="1"/>
</dbReference>
<name>A0A0G4FUY1_VITBC</name>
<feature type="site" description="Interaction with DNA" evidence="11">
    <location>
        <position position="442"/>
    </location>
</feature>
<organism evidence="13 14">
    <name type="scientific">Vitrella brassicaformis (strain CCMP3155)</name>
    <dbReference type="NCBI Taxonomy" id="1169540"/>
    <lineage>
        <taxon>Eukaryota</taxon>
        <taxon>Sar</taxon>
        <taxon>Alveolata</taxon>
        <taxon>Colpodellida</taxon>
        <taxon>Vitrellaceae</taxon>
        <taxon>Vitrella</taxon>
    </lineage>
</organism>
<evidence type="ECO:0000256" key="5">
    <source>
        <dbReference type="ARBA" id="ARBA00022801"/>
    </source>
</evidence>
<evidence type="ECO:0000256" key="6">
    <source>
        <dbReference type="ARBA" id="ARBA00022839"/>
    </source>
</evidence>
<dbReference type="OMA" id="TINESHM"/>
<proteinExistence type="inferred from homology"/>
<dbReference type="VEuPathDB" id="CryptoDB:Vbra_409"/>
<dbReference type="GO" id="GO:0004527">
    <property type="term" value="F:exonuclease activity"/>
    <property type="evidence" value="ECO:0007669"/>
    <property type="project" value="UniProtKB-KW"/>
</dbReference>
<dbReference type="AlphaFoldDB" id="A0A0G4FUY1"/>
<evidence type="ECO:0000256" key="11">
    <source>
        <dbReference type="PIRSR" id="PIRSR610347-3"/>
    </source>
</evidence>
<evidence type="ECO:0000256" key="7">
    <source>
        <dbReference type="ARBA" id="ARBA00023204"/>
    </source>
</evidence>
<comment type="similarity">
    <text evidence="2">Belongs to the tyrosyl-DNA phosphodiesterase family.</text>
</comment>
<dbReference type="PhylomeDB" id="A0A0G4FUY1"/>
<feature type="active site" description="Proton donor/acceptor" evidence="9">
    <location>
        <position position="411"/>
    </location>
</feature>
<dbReference type="InterPro" id="IPR010347">
    <property type="entry name" value="Tdp1"/>
</dbReference>
<evidence type="ECO:0008006" key="15">
    <source>
        <dbReference type="Google" id="ProtNLM"/>
    </source>
</evidence>
<dbReference type="CDD" id="cd09122">
    <property type="entry name" value="PLDc_Tdp1_1"/>
    <property type="match status" value="1"/>
</dbReference>
<dbReference type="Gene3D" id="3.30.870.10">
    <property type="entry name" value="Endonuclease Chain A"/>
    <property type="match status" value="2"/>
</dbReference>
<dbReference type="GO" id="GO:0003697">
    <property type="term" value="F:single-stranded DNA binding"/>
    <property type="evidence" value="ECO:0007669"/>
    <property type="project" value="TreeGrafter"/>
</dbReference>
<evidence type="ECO:0000256" key="4">
    <source>
        <dbReference type="ARBA" id="ARBA00022763"/>
    </source>
</evidence>
<feature type="binding site" evidence="10">
    <location>
        <position position="160"/>
    </location>
    <ligand>
        <name>substrate</name>
    </ligand>
</feature>
<evidence type="ECO:0000313" key="13">
    <source>
        <dbReference type="EMBL" id="CEM18762.1"/>
    </source>
</evidence>
<evidence type="ECO:0000256" key="8">
    <source>
        <dbReference type="ARBA" id="ARBA00023242"/>
    </source>
</evidence>
<dbReference type="SUPFAM" id="SSF56024">
    <property type="entry name" value="Phospholipase D/nuclease"/>
    <property type="match status" value="2"/>
</dbReference>
<protein>
    <recommendedName>
        <fullName evidence="15">PLD phosphodiesterase domain-containing protein</fullName>
    </recommendedName>
</protein>
<keyword evidence="4" id="KW-0227">DNA damage</keyword>
<sequence>MRIDLTDDASAGNSQDLAQDEASDLLGPAPKKARVCRTAWLWRCQPFYLNAIVDYGRDGEENEGCLSIRDVVDGPVQEMLLTSTRFDLPWLVDECPVMKTIRRIAVLTGDPRTDDPQDQPSKEERLRLLVEAANDLSSYGPAVTVEAVPLTDQHGRFHPKLIFLTYADRIRVCISSANFTHSDWWRKNQIINVQDFPRKLQQGSQPSTDMEDQLAAFLRATTKAGGWCDKIRQFDYSTAIGKIVASVPGSHAGSDVHRWGHMRMRRLLSGQPGPKGLEDHAVVCQVALLDSLEENWIEEFIGRSPHTTTAPALHVVCASAHPTLSWRQPLTWRLILPTIDEVRTSLEGWAADKEVQVMEERLMIADMRVGTTTPLPEGLLHRWGLHKANGERACCGAAIPHPPDRTSASPHLDTFLKYGRRSGDVSKRREVAWIYVGSHNFSKAA</sequence>
<dbReference type="Proteomes" id="UP000041254">
    <property type="component" value="Unassembled WGS sequence"/>
</dbReference>
<dbReference type="OrthoDB" id="47785at2759"/>
<reference evidence="13 14" key="1">
    <citation type="submission" date="2014-11" db="EMBL/GenBank/DDBJ databases">
        <authorList>
            <person name="Zhu J."/>
            <person name="Qi W."/>
            <person name="Song R."/>
        </authorList>
    </citation>
    <scope>NUCLEOTIDE SEQUENCE [LARGE SCALE GENOMIC DNA]</scope>
</reference>
<feature type="active site" description="Nucleophile" evidence="9">
    <location>
        <position position="158"/>
    </location>
</feature>